<feature type="compositionally biased region" description="Basic and acidic residues" evidence="1">
    <location>
        <begin position="368"/>
        <end position="379"/>
    </location>
</feature>
<feature type="compositionally biased region" description="Gly residues" evidence="1">
    <location>
        <begin position="750"/>
        <end position="761"/>
    </location>
</feature>
<accession>A0A6A4RSH0</accession>
<proteinExistence type="predicted"/>
<dbReference type="Proteomes" id="UP000438429">
    <property type="component" value="Unassembled WGS sequence"/>
</dbReference>
<evidence type="ECO:0000313" key="3">
    <source>
        <dbReference type="Proteomes" id="UP000438429"/>
    </source>
</evidence>
<sequence length="822" mass="92520">MEEYLQTYRAHHEGLDPMTKMRENAVSKVSRVKTFILYMGHNISHLSDWLFLDDLARIRGRMALARKCLRINAEVTATSLEEKEVAHLILHGLHQFHAFHCCDYLSMVIADDGAFGKGFGGNNSCGQKKMLRGKSHRRSLAARRSWALRELQQRGSTFAARKMHCCPLCQRYFSALNKHMKNMHLIRNSVERRLLLNMASGRVNIRAAPCPVPGCQYQLSRLDRHIHQSHTELSIAERAAKMNQARRIRTMELLAELRATDPTPAMESTLDLYPGVPEEDIDVTPPSPVAECGSSECRCIRHEYEWELERVKAERDEFCREVRLLRRKLQKQQLERVTEGGRSSAASEEVGPSSAASEEAGPSSFRQRQGEPHEADKPPAVDGGIPADVQGEGLDPTPKMSENAISKVSRVKTFIMYMANNRSRLSDWLFLDNMSRIRGLARSVVEGGMKITTAKFYLQNTLHFIKFMTGIPPKTCRLTRVQFTSVERELKMGVRSLQRRVVVHQMSTKRLKISKLPSRQALRGCLSAAAAAIPQLLGKLEAEFDNTSRFLCYGYQCAYWSCLFGHRPGVYANMTDNEVEEAKTLGQDRGCLLHIKEHKTNRTFGEAQMFLNPAEFAWLERWMAIKRSLPDANKFVLYTKGKGPSKNLNANLQSAWKDMGLAGVINFTLIRTAVATYAKKSQDPKSRKKVADFMCHDTRMADKFYVANPDHCEAEEVRALVSESLLVGGGGDDEMLQQQQQQQEEEEMEVGGGGGGEGGSGSSSSGEEDEAAPSSSTANPPPQEVEEEGTPIQSIPEKKTTKEQSKQRMRVRRLRFPPKKIN</sequence>
<feature type="compositionally biased region" description="Basic and acidic residues" evidence="1">
    <location>
        <begin position="796"/>
        <end position="806"/>
    </location>
</feature>
<feature type="compositionally biased region" description="Low complexity" evidence="1">
    <location>
        <begin position="343"/>
        <end position="364"/>
    </location>
</feature>
<comment type="caution">
    <text evidence="2">The sequence shown here is derived from an EMBL/GenBank/DDBJ whole genome shotgun (WGS) entry which is preliminary data.</text>
</comment>
<dbReference type="EMBL" id="VEVO01000058">
    <property type="protein sequence ID" value="KAF0022171.1"/>
    <property type="molecule type" value="Genomic_DNA"/>
</dbReference>
<feature type="compositionally biased region" description="Basic residues" evidence="1">
    <location>
        <begin position="807"/>
        <end position="822"/>
    </location>
</feature>
<feature type="region of interest" description="Disordered" evidence="1">
    <location>
        <begin position="728"/>
        <end position="822"/>
    </location>
</feature>
<reference evidence="2 3" key="1">
    <citation type="submission" date="2019-06" db="EMBL/GenBank/DDBJ databases">
        <title>Draft genomes of female and male turbot (Scophthalmus maximus).</title>
        <authorList>
            <person name="Xu H."/>
            <person name="Xu X.-W."/>
            <person name="Shao C."/>
            <person name="Chen S."/>
        </authorList>
    </citation>
    <scope>NUCLEOTIDE SEQUENCE [LARGE SCALE GENOMIC DNA]</scope>
    <source>
        <strain evidence="2">Ysfricsl-2016a</strain>
        <tissue evidence="2">Blood</tissue>
    </source>
</reference>
<evidence type="ECO:0000313" key="2">
    <source>
        <dbReference type="EMBL" id="KAF0022171.1"/>
    </source>
</evidence>
<dbReference type="AlphaFoldDB" id="A0A6A4RSH0"/>
<evidence type="ECO:0000256" key="1">
    <source>
        <dbReference type="SAM" id="MobiDB-lite"/>
    </source>
</evidence>
<feature type="region of interest" description="Disordered" evidence="1">
    <location>
        <begin position="332"/>
        <end position="400"/>
    </location>
</feature>
<gene>
    <name evidence="2" type="ORF">F2P81_025576</name>
</gene>
<organism evidence="2 3">
    <name type="scientific">Scophthalmus maximus</name>
    <name type="common">Turbot</name>
    <name type="synonym">Psetta maxima</name>
    <dbReference type="NCBI Taxonomy" id="52904"/>
    <lineage>
        <taxon>Eukaryota</taxon>
        <taxon>Metazoa</taxon>
        <taxon>Chordata</taxon>
        <taxon>Craniata</taxon>
        <taxon>Vertebrata</taxon>
        <taxon>Euteleostomi</taxon>
        <taxon>Actinopterygii</taxon>
        <taxon>Neopterygii</taxon>
        <taxon>Teleostei</taxon>
        <taxon>Neoteleostei</taxon>
        <taxon>Acanthomorphata</taxon>
        <taxon>Carangaria</taxon>
        <taxon>Pleuronectiformes</taxon>
        <taxon>Pleuronectoidei</taxon>
        <taxon>Scophthalmidae</taxon>
        <taxon>Scophthalmus</taxon>
    </lineage>
</organism>
<name>A0A6A4RSH0_SCOMX</name>
<protein>
    <submittedName>
        <fullName evidence="2">Uncharacterized protein</fullName>
    </submittedName>
</protein>